<dbReference type="Proteomes" id="UP000271683">
    <property type="component" value="Unassembled WGS sequence"/>
</dbReference>
<dbReference type="EMBL" id="RJKL01000001">
    <property type="protein sequence ID" value="ROP28498.1"/>
    <property type="molecule type" value="Genomic_DNA"/>
</dbReference>
<feature type="transmembrane region" description="Helical" evidence="2">
    <location>
        <begin position="194"/>
        <end position="213"/>
    </location>
</feature>
<proteinExistence type="predicted"/>
<evidence type="ECO:0000259" key="3">
    <source>
        <dbReference type="Pfam" id="PF14219"/>
    </source>
</evidence>
<feature type="transmembrane region" description="Helical" evidence="2">
    <location>
        <begin position="225"/>
        <end position="248"/>
    </location>
</feature>
<protein>
    <submittedName>
        <fullName evidence="4">Uncharacterized protein DUF4328</fullName>
    </submittedName>
</protein>
<keyword evidence="2" id="KW-0472">Membrane</keyword>
<dbReference type="Pfam" id="PF14219">
    <property type="entry name" value="DUF4328"/>
    <property type="match status" value="1"/>
</dbReference>
<evidence type="ECO:0000256" key="1">
    <source>
        <dbReference type="SAM" id="MobiDB-lite"/>
    </source>
</evidence>
<feature type="compositionally biased region" description="Low complexity" evidence="1">
    <location>
        <begin position="279"/>
        <end position="302"/>
    </location>
</feature>
<feature type="transmembrane region" description="Helical" evidence="2">
    <location>
        <begin position="59"/>
        <end position="83"/>
    </location>
</feature>
<feature type="compositionally biased region" description="Polar residues" evidence="1">
    <location>
        <begin position="327"/>
        <end position="336"/>
    </location>
</feature>
<dbReference type="AlphaFoldDB" id="A0A3N1GEB0"/>
<dbReference type="InterPro" id="IPR025565">
    <property type="entry name" value="DUF4328"/>
</dbReference>
<evidence type="ECO:0000313" key="4">
    <source>
        <dbReference type="EMBL" id="ROP28498.1"/>
    </source>
</evidence>
<comment type="caution">
    <text evidence="4">The sequence shown here is derived from an EMBL/GenBank/DDBJ whole genome shotgun (WGS) entry which is preliminary data.</text>
</comment>
<organism evidence="4 5">
    <name type="scientific">Couchioplanes caeruleus</name>
    <dbReference type="NCBI Taxonomy" id="56438"/>
    <lineage>
        <taxon>Bacteria</taxon>
        <taxon>Bacillati</taxon>
        <taxon>Actinomycetota</taxon>
        <taxon>Actinomycetes</taxon>
        <taxon>Micromonosporales</taxon>
        <taxon>Micromonosporaceae</taxon>
        <taxon>Couchioplanes</taxon>
    </lineage>
</organism>
<keyword evidence="2" id="KW-1133">Transmembrane helix</keyword>
<keyword evidence="2" id="KW-0812">Transmembrane</keyword>
<gene>
    <name evidence="4" type="ORF">EDD30_1262</name>
</gene>
<sequence>MGQRMGQRPGPASRYPSAPADAWWAAKRKRVMTQYAPYSQPSPTFVSYSTARSLRVRSIVAICGLVTVMVATLASAGILWYALEVAATAIETNEDLDRAEALLTGLALLAVALTVCSMLFAGIAFISWLHRARKNLDEFGVPTLRWAPGWSIGGWFVPLANLVIPLLVVNEIDRESERRLMEGRGWPAGGPRRTWFALWATLWTAFLILDRVTSVMPFDDPDDPVTIAITVITAAVAIGAAISAIFLIRRVTNFQEQILQGAVTPDVIAGAPYSSQLGAPATWPTTPGAPTAAPFPSAPTTASDAWAGGVGVWDGRPQVRPVRPAQAPQSSTGESR</sequence>
<name>A0A3N1GEB0_9ACTN</name>
<reference evidence="4 5" key="1">
    <citation type="submission" date="2018-11" db="EMBL/GenBank/DDBJ databases">
        <title>Sequencing the genomes of 1000 actinobacteria strains.</title>
        <authorList>
            <person name="Klenk H.-P."/>
        </authorList>
    </citation>
    <scope>NUCLEOTIDE SEQUENCE [LARGE SCALE GENOMIC DNA]</scope>
    <source>
        <strain evidence="4 5">DSM 43634</strain>
    </source>
</reference>
<evidence type="ECO:0000256" key="2">
    <source>
        <dbReference type="SAM" id="Phobius"/>
    </source>
</evidence>
<feature type="region of interest" description="Disordered" evidence="1">
    <location>
        <begin position="279"/>
        <end position="336"/>
    </location>
</feature>
<feature type="domain" description="DUF4328" evidence="3">
    <location>
        <begin position="106"/>
        <end position="252"/>
    </location>
</feature>
<feature type="transmembrane region" description="Helical" evidence="2">
    <location>
        <begin position="103"/>
        <end position="129"/>
    </location>
</feature>
<evidence type="ECO:0000313" key="5">
    <source>
        <dbReference type="Proteomes" id="UP000271683"/>
    </source>
</evidence>
<accession>A0A3N1GEB0</accession>